<gene>
    <name evidence="3" type="ORF">GXP69_04090</name>
</gene>
<feature type="domain" description="Secretion system C-terminal sorting" evidence="2">
    <location>
        <begin position="418"/>
        <end position="497"/>
    </location>
</feature>
<sequence>MKPYIFYTLMILLTWQTAGAQTDQRPSGCSITDGCITYSLNGATRYDQDTYVLNYSLTVNCFSRLEYIAFELPESADADEPSNFFARQSDFIVHDGKTSGTKLATTFNAIQFTAKKKTDISNGRTYTFEYPISVTNYNALPNTRVQVKVAGSSPSINSIDHRTCAPLAGQFMPDCRIDLGSAVFGFTGVSNSTNGTTTLGFVVQNNMPDDVQTIAIEIPGALKGVRAVSNNNGSSYQANYKYKSTYSDGLLIFESQNTRGFANGALDHFEFIMPAGTFNPDESFTITLQTRQTIVSTGFNTVTCEDMPITPLPVELLSFKGKATQSGIELQWETASEQNNDRFEVERSTDGQSFNKIGEIDGAGNSSIKLNYSYTDPVLRQGIYYYRLRQVDHDATDSYSKTIAVQLRALPGSGKFQVYPNPATGNVITVSVLGTGADVNGGNLQIVDMSGKTLFTTEITAGSRQLELPLQQLGLAKGLYIVNLLQTSGTQTQKLIVP</sequence>
<dbReference type="Proteomes" id="UP000474777">
    <property type="component" value="Unassembled WGS sequence"/>
</dbReference>
<reference evidence="3 4" key="1">
    <citation type="submission" date="2020-02" db="EMBL/GenBank/DDBJ databases">
        <authorList>
            <person name="Kim M.K."/>
        </authorList>
    </citation>
    <scope>NUCLEOTIDE SEQUENCE [LARGE SCALE GENOMIC DNA]</scope>
    <source>
        <strain evidence="3 4">BT327</strain>
    </source>
</reference>
<evidence type="ECO:0000313" key="3">
    <source>
        <dbReference type="EMBL" id="NEM96865.1"/>
    </source>
</evidence>
<dbReference type="AlphaFoldDB" id="A0A6B3LP94"/>
<proteinExistence type="predicted"/>
<evidence type="ECO:0000259" key="2">
    <source>
        <dbReference type="Pfam" id="PF18962"/>
    </source>
</evidence>
<feature type="chain" id="PRO_5025669765" evidence="1">
    <location>
        <begin position="21"/>
        <end position="498"/>
    </location>
</feature>
<keyword evidence="1" id="KW-0732">Signal</keyword>
<dbReference type="InterPro" id="IPR013783">
    <property type="entry name" value="Ig-like_fold"/>
</dbReference>
<dbReference type="InterPro" id="IPR026444">
    <property type="entry name" value="Secre_tail"/>
</dbReference>
<comment type="caution">
    <text evidence="3">The sequence shown here is derived from an EMBL/GenBank/DDBJ whole genome shotgun (WGS) entry which is preliminary data.</text>
</comment>
<feature type="signal peptide" evidence="1">
    <location>
        <begin position="1"/>
        <end position="20"/>
    </location>
</feature>
<organism evidence="3 4">
    <name type="scientific">Pontibacter burrus</name>
    <dbReference type="NCBI Taxonomy" id="2704466"/>
    <lineage>
        <taxon>Bacteria</taxon>
        <taxon>Pseudomonadati</taxon>
        <taxon>Bacteroidota</taxon>
        <taxon>Cytophagia</taxon>
        <taxon>Cytophagales</taxon>
        <taxon>Hymenobacteraceae</taxon>
        <taxon>Pontibacter</taxon>
    </lineage>
</organism>
<dbReference type="Gene3D" id="2.60.40.10">
    <property type="entry name" value="Immunoglobulins"/>
    <property type="match status" value="1"/>
</dbReference>
<dbReference type="RefSeq" id="WP_163912632.1">
    <property type="nucleotide sequence ID" value="NZ_JAAGWD010000001.1"/>
</dbReference>
<evidence type="ECO:0000256" key="1">
    <source>
        <dbReference type="SAM" id="SignalP"/>
    </source>
</evidence>
<evidence type="ECO:0000313" key="4">
    <source>
        <dbReference type="Proteomes" id="UP000474777"/>
    </source>
</evidence>
<keyword evidence="4" id="KW-1185">Reference proteome</keyword>
<protein>
    <submittedName>
        <fullName evidence="3">T9SS type A sorting domain-containing protein</fullName>
    </submittedName>
</protein>
<dbReference type="EMBL" id="JAAGWD010000001">
    <property type="protein sequence ID" value="NEM96865.1"/>
    <property type="molecule type" value="Genomic_DNA"/>
</dbReference>
<dbReference type="NCBIfam" id="TIGR04183">
    <property type="entry name" value="Por_Secre_tail"/>
    <property type="match status" value="1"/>
</dbReference>
<accession>A0A6B3LP94</accession>
<name>A0A6B3LP94_9BACT</name>
<dbReference type="Pfam" id="PF18962">
    <property type="entry name" value="Por_Secre_tail"/>
    <property type="match status" value="1"/>
</dbReference>